<feature type="transmembrane region" description="Helical" evidence="1">
    <location>
        <begin position="6"/>
        <end position="23"/>
    </location>
</feature>
<dbReference type="Proteomes" id="UP000276133">
    <property type="component" value="Unassembled WGS sequence"/>
</dbReference>
<name>A0A3M7PIK2_BRAPC</name>
<keyword evidence="1" id="KW-0812">Transmembrane</keyword>
<organism evidence="2 3">
    <name type="scientific">Brachionus plicatilis</name>
    <name type="common">Marine rotifer</name>
    <name type="synonym">Brachionus muelleri</name>
    <dbReference type="NCBI Taxonomy" id="10195"/>
    <lineage>
        <taxon>Eukaryota</taxon>
        <taxon>Metazoa</taxon>
        <taxon>Spiralia</taxon>
        <taxon>Gnathifera</taxon>
        <taxon>Rotifera</taxon>
        <taxon>Eurotatoria</taxon>
        <taxon>Monogononta</taxon>
        <taxon>Pseudotrocha</taxon>
        <taxon>Ploima</taxon>
        <taxon>Brachionidae</taxon>
        <taxon>Brachionus</taxon>
    </lineage>
</organism>
<comment type="caution">
    <text evidence="2">The sequence shown here is derived from an EMBL/GenBank/DDBJ whole genome shotgun (WGS) entry which is preliminary data.</text>
</comment>
<sequence>MCDISNHFSVCAMMILKIIFFLIKCTKRTSIITKIKIFGKIKVIINSQLIKNFEIIFSSPKNRKRQSFSGLVG</sequence>
<proteinExistence type="predicted"/>
<evidence type="ECO:0000313" key="2">
    <source>
        <dbReference type="EMBL" id="RMZ98946.1"/>
    </source>
</evidence>
<gene>
    <name evidence="2" type="ORF">BpHYR1_022062</name>
</gene>
<reference evidence="2 3" key="1">
    <citation type="journal article" date="2018" name="Sci. Rep.">
        <title>Genomic signatures of local adaptation to the degree of environmental predictability in rotifers.</title>
        <authorList>
            <person name="Franch-Gras L."/>
            <person name="Hahn C."/>
            <person name="Garcia-Roger E.M."/>
            <person name="Carmona M.J."/>
            <person name="Serra M."/>
            <person name="Gomez A."/>
        </authorList>
    </citation>
    <scope>NUCLEOTIDE SEQUENCE [LARGE SCALE GENOMIC DNA]</scope>
    <source>
        <strain evidence="2">HYR1</strain>
    </source>
</reference>
<keyword evidence="1" id="KW-0472">Membrane</keyword>
<dbReference type="EMBL" id="REGN01010484">
    <property type="protein sequence ID" value="RMZ98946.1"/>
    <property type="molecule type" value="Genomic_DNA"/>
</dbReference>
<keyword evidence="1" id="KW-1133">Transmembrane helix</keyword>
<evidence type="ECO:0000313" key="3">
    <source>
        <dbReference type="Proteomes" id="UP000276133"/>
    </source>
</evidence>
<keyword evidence="3" id="KW-1185">Reference proteome</keyword>
<evidence type="ECO:0000256" key="1">
    <source>
        <dbReference type="SAM" id="Phobius"/>
    </source>
</evidence>
<protein>
    <submittedName>
        <fullName evidence="2">Uncharacterized protein</fullName>
    </submittedName>
</protein>
<accession>A0A3M7PIK2</accession>
<dbReference type="AlphaFoldDB" id="A0A3M7PIK2"/>